<protein>
    <recommendedName>
        <fullName evidence="3">Phage tail protein</fullName>
    </recommendedName>
</protein>
<dbReference type="InterPro" id="IPR019694">
    <property type="entry name" value="Phage_HP1_Orf23"/>
</dbReference>
<comment type="caution">
    <text evidence="1">The sequence shown here is derived from an EMBL/GenBank/DDBJ whole genome shotgun (WGS) entry which is preliminary data.</text>
</comment>
<dbReference type="EMBL" id="MFNE01000053">
    <property type="protein sequence ID" value="OGG93064.1"/>
    <property type="molecule type" value="Genomic_DNA"/>
</dbReference>
<dbReference type="STRING" id="1817772.A2527_14140"/>
<gene>
    <name evidence="1" type="ORF">A2527_14140</name>
</gene>
<sequence length="425" mass="44640">MSDNWSEITASLENSGQVVPPTGLYGRSGYLVEDGNAAKVQTFDGNSDESALFLGDARLTQELTAYRLNAKAKANLIINSGPFTHLDGANLPSRIAEIRALGEVEMLVVDKDADAAFLTDLKNELASLAAQKVEIRALCRYRKALVLNLATLAAVDKTGGLVGIPAPGHPLAAGDTVILLGTLNYDGAYLLDATTSAGELVIPATFVAETFAAGASLEEKPESYLAAYSAEFGSFSYPRISLVAPTTQNGWLGAYAGAAANVETLAEEPGNVERHALLGVSIDEDWQLNKLAVIKGLAAGRAVVLKRHPEDPTNVYINLSPMLYGAQDDQKTLPLARIADKVLREVRLRAFPAINAHKFPRTDAGAMAIAALATGGFGAMKNAGELTKAEVTAKWVGAACQLTIAAEGPNHVSVVAESVTLTPAT</sequence>
<name>A0A1F6G4N6_9PROT</name>
<evidence type="ECO:0000313" key="2">
    <source>
        <dbReference type="Proteomes" id="UP000178449"/>
    </source>
</evidence>
<proteinExistence type="predicted"/>
<dbReference type="AlphaFoldDB" id="A0A1F6G4N6"/>
<dbReference type="Proteomes" id="UP000178449">
    <property type="component" value="Unassembled WGS sequence"/>
</dbReference>
<evidence type="ECO:0008006" key="3">
    <source>
        <dbReference type="Google" id="ProtNLM"/>
    </source>
</evidence>
<organism evidence="1 2">
    <name type="scientific">Candidatus Lambdaproteobacteria bacterium RIFOXYD2_FULL_50_16</name>
    <dbReference type="NCBI Taxonomy" id="1817772"/>
    <lineage>
        <taxon>Bacteria</taxon>
        <taxon>Pseudomonadati</taxon>
        <taxon>Pseudomonadota</taxon>
        <taxon>Candidatus Lambdaproteobacteria</taxon>
    </lineage>
</organism>
<evidence type="ECO:0000313" key="1">
    <source>
        <dbReference type="EMBL" id="OGG93064.1"/>
    </source>
</evidence>
<accession>A0A1F6G4N6</accession>
<dbReference type="Pfam" id="PF10758">
    <property type="entry name" value="DUF2586"/>
    <property type="match status" value="1"/>
</dbReference>
<reference evidence="1 2" key="1">
    <citation type="journal article" date="2016" name="Nat. Commun.">
        <title>Thousands of microbial genomes shed light on interconnected biogeochemical processes in an aquifer system.</title>
        <authorList>
            <person name="Anantharaman K."/>
            <person name="Brown C.T."/>
            <person name="Hug L.A."/>
            <person name="Sharon I."/>
            <person name="Castelle C.J."/>
            <person name="Probst A.J."/>
            <person name="Thomas B.C."/>
            <person name="Singh A."/>
            <person name="Wilkins M.J."/>
            <person name="Karaoz U."/>
            <person name="Brodie E.L."/>
            <person name="Williams K.H."/>
            <person name="Hubbard S.S."/>
            <person name="Banfield J.F."/>
        </authorList>
    </citation>
    <scope>NUCLEOTIDE SEQUENCE [LARGE SCALE GENOMIC DNA]</scope>
</reference>